<comment type="caution">
    <text evidence="2">The sequence shown here is derived from an EMBL/GenBank/DDBJ whole genome shotgun (WGS) entry which is preliminary data.</text>
</comment>
<feature type="region of interest" description="Disordered" evidence="1">
    <location>
        <begin position="94"/>
        <end position="115"/>
    </location>
</feature>
<feature type="compositionally biased region" description="Low complexity" evidence="1">
    <location>
        <begin position="210"/>
        <end position="241"/>
    </location>
</feature>
<organism evidence="2 3">
    <name type="scientific">Mycena pura</name>
    <dbReference type="NCBI Taxonomy" id="153505"/>
    <lineage>
        <taxon>Eukaryota</taxon>
        <taxon>Fungi</taxon>
        <taxon>Dikarya</taxon>
        <taxon>Basidiomycota</taxon>
        <taxon>Agaricomycotina</taxon>
        <taxon>Agaricomycetes</taxon>
        <taxon>Agaricomycetidae</taxon>
        <taxon>Agaricales</taxon>
        <taxon>Marasmiineae</taxon>
        <taxon>Mycenaceae</taxon>
        <taxon>Mycena</taxon>
    </lineage>
</organism>
<protein>
    <submittedName>
        <fullName evidence="2">Uncharacterized protein</fullName>
    </submittedName>
</protein>
<name>A0AAD6UQP1_9AGAR</name>
<keyword evidence="3" id="KW-1185">Reference proteome</keyword>
<evidence type="ECO:0000313" key="3">
    <source>
        <dbReference type="Proteomes" id="UP001219525"/>
    </source>
</evidence>
<dbReference type="EMBL" id="JARJCW010000155">
    <property type="protein sequence ID" value="KAJ7190189.1"/>
    <property type="molecule type" value="Genomic_DNA"/>
</dbReference>
<dbReference type="Proteomes" id="UP001219525">
    <property type="component" value="Unassembled WGS sequence"/>
</dbReference>
<reference evidence="2" key="1">
    <citation type="submission" date="2023-03" db="EMBL/GenBank/DDBJ databases">
        <title>Massive genome expansion in bonnet fungi (Mycena s.s.) driven by repeated elements and novel gene families across ecological guilds.</title>
        <authorList>
            <consortium name="Lawrence Berkeley National Laboratory"/>
            <person name="Harder C.B."/>
            <person name="Miyauchi S."/>
            <person name="Viragh M."/>
            <person name="Kuo A."/>
            <person name="Thoen E."/>
            <person name="Andreopoulos B."/>
            <person name="Lu D."/>
            <person name="Skrede I."/>
            <person name="Drula E."/>
            <person name="Henrissat B."/>
            <person name="Morin E."/>
            <person name="Kohler A."/>
            <person name="Barry K."/>
            <person name="LaButti K."/>
            <person name="Morin E."/>
            <person name="Salamov A."/>
            <person name="Lipzen A."/>
            <person name="Mereny Z."/>
            <person name="Hegedus B."/>
            <person name="Baldrian P."/>
            <person name="Stursova M."/>
            <person name="Weitz H."/>
            <person name="Taylor A."/>
            <person name="Grigoriev I.V."/>
            <person name="Nagy L.G."/>
            <person name="Martin F."/>
            <person name="Kauserud H."/>
        </authorList>
    </citation>
    <scope>NUCLEOTIDE SEQUENCE</scope>
    <source>
        <strain evidence="2">9144</strain>
    </source>
</reference>
<feature type="region of interest" description="Disordered" evidence="1">
    <location>
        <begin position="210"/>
        <end position="251"/>
    </location>
</feature>
<accession>A0AAD6UQP1</accession>
<gene>
    <name evidence="2" type="ORF">GGX14DRAFT_546951</name>
</gene>
<feature type="region of interest" description="Disordered" evidence="1">
    <location>
        <begin position="44"/>
        <end position="67"/>
    </location>
</feature>
<evidence type="ECO:0000313" key="2">
    <source>
        <dbReference type="EMBL" id="KAJ7190189.1"/>
    </source>
</evidence>
<evidence type="ECO:0000256" key="1">
    <source>
        <dbReference type="SAM" id="MobiDB-lite"/>
    </source>
</evidence>
<dbReference type="AlphaFoldDB" id="A0AAD6UQP1"/>
<proteinExistence type="predicted"/>
<sequence>MLDGGGGSTVRVQQRVQQAQGAAGSGCSARGAQHVWATGAARTGRSLDTKASRRTLPRACAGSSTARDVARRLRTRLRERAPARFRRHGTAARRNILDGGGGSAVRERQARGAGGGRRVQRARAAGAAGAGCSGQRVQRARGAAWTRKRAGARSRERARARRLRTRLRERAPARFRWTAAAAARCGSSKHVVQRVGGGCSERGQSGARRAAGAAHAGRSTCGQQVQRARGAAAGQATASGRGRTGFRGLMR</sequence>